<organism evidence="2 3">
    <name type="scientific">Eptatretus burgeri</name>
    <name type="common">Inshore hagfish</name>
    <dbReference type="NCBI Taxonomy" id="7764"/>
    <lineage>
        <taxon>Eukaryota</taxon>
        <taxon>Metazoa</taxon>
        <taxon>Chordata</taxon>
        <taxon>Craniata</taxon>
        <taxon>Vertebrata</taxon>
        <taxon>Cyclostomata</taxon>
        <taxon>Myxini</taxon>
        <taxon>Myxiniformes</taxon>
        <taxon>Myxinidae</taxon>
        <taxon>Eptatretinae</taxon>
        <taxon>Eptatretus</taxon>
    </lineage>
</organism>
<dbReference type="SUPFAM" id="SSF49764">
    <property type="entry name" value="HSP20-like chaperones"/>
    <property type="match status" value="1"/>
</dbReference>
<dbReference type="Pfam" id="PF04969">
    <property type="entry name" value="CS"/>
    <property type="match status" value="1"/>
</dbReference>
<name>A0A8C4NB28_EPTBU</name>
<reference evidence="2" key="1">
    <citation type="submission" date="2025-08" db="UniProtKB">
        <authorList>
            <consortium name="Ensembl"/>
        </authorList>
    </citation>
    <scope>IDENTIFICATION</scope>
</reference>
<dbReference type="Ensembl" id="ENSEBUT00000005494.1">
    <property type="protein sequence ID" value="ENSEBUP00000005056.1"/>
    <property type="gene ID" value="ENSEBUG00000003481.1"/>
</dbReference>
<sequence length="144" mass="15923">MATDFDERSGVVRCQAPWGCWYQTLEDVVLEIDLPEGTSARNIKCVLEPSRLSVSLSGNCILQVSAGIENRLLRIVLVKSVRQASHCWSALLKGSFVADAWTLDQMQRKLTLERFQTENPGFDFSKAEVSGNYSTGGPDLSPNV</sequence>
<protein>
    <submittedName>
        <fullName evidence="2">NudC domain containing 2</fullName>
    </submittedName>
</protein>
<dbReference type="InterPro" id="IPR008978">
    <property type="entry name" value="HSP20-like_chaperone"/>
</dbReference>
<dbReference type="PROSITE" id="PS51203">
    <property type="entry name" value="CS"/>
    <property type="match status" value="1"/>
</dbReference>
<dbReference type="InterPro" id="IPR037898">
    <property type="entry name" value="NudC_fam"/>
</dbReference>
<dbReference type="PANTHER" id="PTHR12356">
    <property type="entry name" value="NUCLEAR MOVEMENT PROTEIN NUDC"/>
    <property type="match status" value="1"/>
</dbReference>
<dbReference type="GeneTree" id="ENSGT00390000001644"/>
<reference evidence="2" key="2">
    <citation type="submission" date="2025-09" db="UniProtKB">
        <authorList>
            <consortium name="Ensembl"/>
        </authorList>
    </citation>
    <scope>IDENTIFICATION</scope>
</reference>
<evidence type="ECO:0000313" key="3">
    <source>
        <dbReference type="Proteomes" id="UP000694388"/>
    </source>
</evidence>
<dbReference type="Gene3D" id="2.60.40.790">
    <property type="match status" value="1"/>
</dbReference>
<dbReference type="Proteomes" id="UP000694388">
    <property type="component" value="Unplaced"/>
</dbReference>
<dbReference type="GO" id="GO:0051082">
    <property type="term" value="F:unfolded protein binding"/>
    <property type="evidence" value="ECO:0007669"/>
    <property type="project" value="TreeGrafter"/>
</dbReference>
<dbReference type="InterPro" id="IPR007052">
    <property type="entry name" value="CS_dom"/>
</dbReference>
<dbReference type="GO" id="GO:0006457">
    <property type="term" value="P:protein folding"/>
    <property type="evidence" value="ECO:0007669"/>
    <property type="project" value="TreeGrafter"/>
</dbReference>
<dbReference type="GO" id="GO:0005737">
    <property type="term" value="C:cytoplasm"/>
    <property type="evidence" value="ECO:0007669"/>
    <property type="project" value="TreeGrafter"/>
</dbReference>
<accession>A0A8C4NB28</accession>
<proteinExistence type="predicted"/>
<keyword evidence="3" id="KW-1185">Reference proteome</keyword>
<dbReference type="PANTHER" id="PTHR12356:SF18">
    <property type="entry name" value="NUDC DOMAIN-CONTAINING PROTEIN 2"/>
    <property type="match status" value="1"/>
</dbReference>
<dbReference type="FunFam" id="1.20.5.740:FF:000001">
    <property type="entry name" value="nudC domain-containing protein 2"/>
    <property type="match status" value="1"/>
</dbReference>
<evidence type="ECO:0000259" key="1">
    <source>
        <dbReference type="PROSITE" id="PS51203"/>
    </source>
</evidence>
<dbReference type="AlphaFoldDB" id="A0A8C4NB28"/>
<evidence type="ECO:0000313" key="2">
    <source>
        <dbReference type="Ensembl" id="ENSEBUP00000005056.1"/>
    </source>
</evidence>
<dbReference type="OMA" id="RDVECSL"/>
<dbReference type="Gene3D" id="1.20.5.740">
    <property type="entry name" value="Single helix bin"/>
    <property type="match status" value="1"/>
</dbReference>
<feature type="domain" description="CS" evidence="1">
    <location>
        <begin position="14"/>
        <end position="128"/>
    </location>
</feature>